<sequence>MKRRSIVKGQMHQVDCAVREDGRSPAGEFLDALKSGAWGQTGDTEPLDEQIGDYHWFLNALRHWANTGEPVYRDAVKALDEGVWEFRHGDKRLTFFDTDGRGGYTAKLPIRDYRDAEAPESEFWQIPNFDPLIRVGHAFTKVSQKTLPHDLSESEKVREEDLAHDRPN</sequence>
<evidence type="ECO:0000313" key="3">
    <source>
        <dbReference type="Proteomes" id="UP000309984"/>
    </source>
</evidence>
<organism evidence="2 3">
    <name type="scientific">Mycolicibacterium phocaicum</name>
    <dbReference type="NCBI Taxonomy" id="319706"/>
    <lineage>
        <taxon>Bacteria</taxon>
        <taxon>Bacillati</taxon>
        <taxon>Actinomycetota</taxon>
        <taxon>Actinomycetes</taxon>
        <taxon>Mycobacteriales</taxon>
        <taxon>Mycobacteriaceae</taxon>
        <taxon>Mycolicibacterium</taxon>
    </lineage>
</organism>
<gene>
    <name evidence="2" type="ORF">C1S79_05965</name>
</gene>
<reference evidence="2 3" key="1">
    <citation type="submission" date="2018-01" db="EMBL/GenBank/DDBJ databases">
        <title>Comparative genomics of Mycobacterium mucogenicum and Mycobacterium neoaurum clade members emphasizing tRNA and non-coding RNA.</title>
        <authorList>
            <person name="Behra P.R.K."/>
            <person name="Pettersson B.M.F."/>
            <person name="Das S."/>
            <person name="Dasgupta S."/>
            <person name="Kirsebom L.A."/>
        </authorList>
    </citation>
    <scope>NUCLEOTIDE SEQUENCE [LARGE SCALE GENOMIC DNA]</scope>
    <source>
        <strain evidence="2 3">DSM 45104</strain>
    </source>
</reference>
<dbReference type="EMBL" id="POTM01000019">
    <property type="protein sequence ID" value="TLH72355.1"/>
    <property type="molecule type" value="Genomic_DNA"/>
</dbReference>
<feature type="compositionally biased region" description="Basic and acidic residues" evidence="1">
    <location>
        <begin position="147"/>
        <end position="168"/>
    </location>
</feature>
<dbReference type="AlphaFoldDB" id="A0A7I7ZPZ5"/>
<proteinExistence type="predicted"/>
<name>A0A7I7ZPZ5_9MYCO</name>
<accession>A0A7I7ZPZ5</accession>
<dbReference type="Proteomes" id="UP000309984">
    <property type="component" value="Unassembled WGS sequence"/>
</dbReference>
<feature type="region of interest" description="Disordered" evidence="1">
    <location>
        <begin position="146"/>
        <end position="168"/>
    </location>
</feature>
<protein>
    <submittedName>
        <fullName evidence="2">Uncharacterized protein</fullName>
    </submittedName>
</protein>
<evidence type="ECO:0000313" key="2">
    <source>
        <dbReference type="EMBL" id="TLH72355.1"/>
    </source>
</evidence>
<comment type="caution">
    <text evidence="2">The sequence shown here is derived from an EMBL/GenBank/DDBJ whole genome shotgun (WGS) entry which is preliminary data.</text>
</comment>
<evidence type="ECO:0000256" key="1">
    <source>
        <dbReference type="SAM" id="MobiDB-lite"/>
    </source>
</evidence>
<keyword evidence="3" id="KW-1185">Reference proteome</keyword>